<dbReference type="GeneID" id="81421545"/>
<dbReference type="AlphaFoldDB" id="A0A9W9IDE4"/>
<dbReference type="OrthoDB" id="6499973at2759"/>
<organism evidence="2 3">
    <name type="scientific">Penicillium canariense</name>
    <dbReference type="NCBI Taxonomy" id="189055"/>
    <lineage>
        <taxon>Eukaryota</taxon>
        <taxon>Fungi</taxon>
        <taxon>Dikarya</taxon>
        <taxon>Ascomycota</taxon>
        <taxon>Pezizomycotina</taxon>
        <taxon>Eurotiomycetes</taxon>
        <taxon>Eurotiomycetidae</taxon>
        <taxon>Eurotiales</taxon>
        <taxon>Aspergillaceae</taxon>
        <taxon>Penicillium</taxon>
    </lineage>
</organism>
<feature type="compositionally biased region" description="Polar residues" evidence="1">
    <location>
        <begin position="9"/>
        <end position="18"/>
    </location>
</feature>
<dbReference type="RefSeq" id="XP_056545975.1">
    <property type="nucleotide sequence ID" value="XM_056682369.1"/>
</dbReference>
<comment type="caution">
    <text evidence="2">The sequence shown here is derived from an EMBL/GenBank/DDBJ whole genome shotgun (WGS) entry which is preliminary data.</text>
</comment>
<reference evidence="2" key="1">
    <citation type="submission" date="2022-11" db="EMBL/GenBank/DDBJ databases">
        <authorList>
            <person name="Petersen C."/>
        </authorList>
    </citation>
    <scope>NUCLEOTIDE SEQUENCE</scope>
    <source>
        <strain evidence="2">IBT 26290</strain>
    </source>
</reference>
<evidence type="ECO:0000313" key="2">
    <source>
        <dbReference type="EMBL" id="KAJ5174367.1"/>
    </source>
</evidence>
<dbReference type="EMBL" id="JAPQKN010000001">
    <property type="protein sequence ID" value="KAJ5174367.1"/>
    <property type="molecule type" value="Genomic_DNA"/>
</dbReference>
<evidence type="ECO:0000313" key="3">
    <source>
        <dbReference type="Proteomes" id="UP001149163"/>
    </source>
</evidence>
<gene>
    <name evidence="2" type="ORF">N7482_000244</name>
</gene>
<evidence type="ECO:0000256" key="1">
    <source>
        <dbReference type="SAM" id="MobiDB-lite"/>
    </source>
</evidence>
<accession>A0A9W9IDE4</accession>
<sequence>MTLVRPGHSASSSPTTVDPASMNKLVDEIDENSFYHHPSWPQRWSHPDFTGDYTKAWSASWRRQAEGQTTRFLSPSMEYKFPWGYIIYRTVYTPKSDELWPIAMEKLGHIINSSIDAGLHAKIRHNRPEDPESNEEPERLVKESRKDVIFSDKRFWDRAGIEQIRQHFREYLRASKGTIYGRFKGCLVIDELSLKSIVFSDVPQPWLGGRSPNMGQYCLGVVGMIDGLYPESRDHPRYTGFMRVYVRSLWDLYCQLCRENMRESIPYPYLFSVPEGLIPVYDGGTGEAQDEEGNIYPIVLERPKRGPRVA</sequence>
<proteinExistence type="predicted"/>
<name>A0A9W9IDE4_9EURO</name>
<keyword evidence="3" id="KW-1185">Reference proteome</keyword>
<feature type="region of interest" description="Disordered" evidence="1">
    <location>
        <begin position="1"/>
        <end position="21"/>
    </location>
</feature>
<protein>
    <submittedName>
        <fullName evidence="2">Uncharacterized protein</fullName>
    </submittedName>
</protein>
<reference evidence="2" key="2">
    <citation type="journal article" date="2023" name="IMA Fungus">
        <title>Comparative genomic study of the Penicillium genus elucidates a diverse pangenome and 15 lateral gene transfer events.</title>
        <authorList>
            <person name="Petersen C."/>
            <person name="Sorensen T."/>
            <person name="Nielsen M.R."/>
            <person name="Sondergaard T.E."/>
            <person name="Sorensen J.L."/>
            <person name="Fitzpatrick D.A."/>
            <person name="Frisvad J.C."/>
            <person name="Nielsen K.L."/>
        </authorList>
    </citation>
    <scope>NUCLEOTIDE SEQUENCE</scope>
    <source>
        <strain evidence="2">IBT 26290</strain>
    </source>
</reference>
<dbReference type="Proteomes" id="UP001149163">
    <property type="component" value="Unassembled WGS sequence"/>
</dbReference>